<evidence type="ECO:0008006" key="13">
    <source>
        <dbReference type="Google" id="ProtNLM"/>
    </source>
</evidence>
<evidence type="ECO:0000256" key="8">
    <source>
        <dbReference type="ARBA" id="ARBA00023114"/>
    </source>
</evidence>
<protein>
    <recommendedName>
        <fullName evidence="13">Voltage-dependent ion-selective channel</fullName>
    </recommendedName>
</protein>
<keyword evidence="6" id="KW-1000">Mitochondrion outer membrane</keyword>
<evidence type="ECO:0000256" key="6">
    <source>
        <dbReference type="ARBA" id="ARBA00022787"/>
    </source>
</evidence>
<dbReference type="GO" id="GO:0015288">
    <property type="term" value="F:porin activity"/>
    <property type="evidence" value="ECO:0007669"/>
    <property type="project" value="UniProtKB-KW"/>
</dbReference>
<keyword evidence="10" id="KW-0472">Membrane</keyword>
<dbReference type="AlphaFoldDB" id="A0A1Y1VXY2"/>
<evidence type="ECO:0000313" key="11">
    <source>
        <dbReference type="EMBL" id="ORX66139.1"/>
    </source>
</evidence>
<gene>
    <name evidence="11" type="ORF">DL89DRAFT_238443</name>
</gene>
<dbReference type="PANTHER" id="PTHR11743">
    <property type="entry name" value="VOLTAGE-DEPENDENT ANION-SELECTIVE CHANNEL"/>
    <property type="match status" value="1"/>
</dbReference>
<proteinExistence type="inferred from homology"/>
<dbReference type="Pfam" id="PF01459">
    <property type="entry name" value="Porin_3"/>
    <property type="match status" value="1"/>
</dbReference>
<dbReference type="GO" id="GO:0046930">
    <property type="term" value="C:pore complex"/>
    <property type="evidence" value="ECO:0007669"/>
    <property type="project" value="UniProtKB-KW"/>
</dbReference>
<dbReference type="Gene3D" id="2.40.160.10">
    <property type="entry name" value="Porin"/>
    <property type="match status" value="1"/>
</dbReference>
<dbReference type="InterPro" id="IPR001925">
    <property type="entry name" value="Porin_Euk"/>
</dbReference>
<keyword evidence="8" id="KW-0626">Porin</keyword>
<dbReference type="InterPro" id="IPR023614">
    <property type="entry name" value="Porin_dom_sf"/>
</dbReference>
<evidence type="ECO:0000256" key="10">
    <source>
        <dbReference type="ARBA" id="ARBA00023136"/>
    </source>
</evidence>
<comment type="similarity">
    <text evidence="2">Belongs to the eukaryotic mitochondrial porin family.</text>
</comment>
<evidence type="ECO:0000256" key="1">
    <source>
        <dbReference type="ARBA" id="ARBA00004294"/>
    </source>
</evidence>
<dbReference type="CDD" id="cd07306">
    <property type="entry name" value="Porin3_VDAC"/>
    <property type="match status" value="1"/>
</dbReference>
<evidence type="ECO:0000256" key="2">
    <source>
        <dbReference type="ARBA" id="ARBA00007780"/>
    </source>
</evidence>
<evidence type="ECO:0000256" key="5">
    <source>
        <dbReference type="ARBA" id="ARBA00022692"/>
    </source>
</evidence>
<reference evidence="11 12" key="1">
    <citation type="submission" date="2016-07" db="EMBL/GenBank/DDBJ databases">
        <title>Pervasive Adenine N6-methylation of Active Genes in Fungi.</title>
        <authorList>
            <consortium name="DOE Joint Genome Institute"/>
            <person name="Mondo S.J."/>
            <person name="Dannebaum R.O."/>
            <person name="Kuo R.C."/>
            <person name="Labutti K."/>
            <person name="Haridas S."/>
            <person name="Kuo A."/>
            <person name="Salamov A."/>
            <person name="Ahrendt S.R."/>
            <person name="Lipzen A."/>
            <person name="Sullivan W."/>
            <person name="Andreopoulos W.B."/>
            <person name="Clum A."/>
            <person name="Lindquist E."/>
            <person name="Daum C."/>
            <person name="Ramamoorthy G.K."/>
            <person name="Gryganskyi A."/>
            <person name="Culley D."/>
            <person name="Magnuson J.K."/>
            <person name="James T.Y."/>
            <person name="O'Malley M.A."/>
            <person name="Stajich J.E."/>
            <person name="Spatafora J.W."/>
            <person name="Visel A."/>
            <person name="Grigoriev I.V."/>
        </authorList>
    </citation>
    <scope>NUCLEOTIDE SEQUENCE [LARGE SCALE GENOMIC DNA]</scope>
    <source>
        <strain evidence="11 12">ATCC 12442</strain>
    </source>
</reference>
<dbReference type="FunFam" id="2.40.160.10:FF:000012">
    <property type="entry name" value="Voltage-dependent anion-selective channel"/>
    <property type="match status" value="1"/>
</dbReference>
<dbReference type="GeneID" id="63801639"/>
<dbReference type="OrthoDB" id="7827681at2759"/>
<dbReference type="InterPro" id="IPR027246">
    <property type="entry name" value="Porin_Euk/Tom40"/>
</dbReference>
<evidence type="ECO:0000256" key="4">
    <source>
        <dbReference type="ARBA" id="ARBA00022452"/>
    </source>
</evidence>
<dbReference type="Proteomes" id="UP000193922">
    <property type="component" value="Unassembled WGS sequence"/>
</dbReference>
<keyword evidence="7" id="KW-0406">Ion transport</keyword>
<dbReference type="PRINTS" id="PR00185">
    <property type="entry name" value="EUKARYTPORIN"/>
</dbReference>
<comment type="subcellular location">
    <subcellularLocation>
        <location evidence="1">Mitochondrion outer membrane</location>
    </subcellularLocation>
</comment>
<dbReference type="PANTHER" id="PTHR11743:SF70">
    <property type="entry name" value="GH26960P-RELATED"/>
    <property type="match status" value="1"/>
</dbReference>
<organism evidence="11 12">
    <name type="scientific">Linderina pennispora</name>
    <dbReference type="NCBI Taxonomy" id="61395"/>
    <lineage>
        <taxon>Eukaryota</taxon>
        <taxon>Fungi</taxon>
        <taxon>Fungi incertae sedis</taxon>
        <taxon>Zoopagomycota</taxon>
        <taxon>Kickxellomycotina</taxon>
        <taxon>Kickxellomycetes</taxon>
        <taxon>Kickxellales</taxon>
        <taxon>Kickxellaceae</taxon>
        <taxon>Linderina</taxon>
    </lineage>
</organism>
<keyword evidence="9" id="KW-0496">Mitochondrion</keyword>
<evidence type="ECO:0000256" key="7">
    <source>
        <dbReference type="ARBA" id="ARBA00023065"/>
    </source>
</evidence>
<keyword evidence="3" id="KW-0813">Transport</keyword>
<dbReference type="GO" id="GO:0008308">
    <property type="term" value="F:voltage-gated monoatomic anion channel activity"/>
    <property type="evidence" value="ECO:0007669"/>
    <property type="project" value="InterPro"/>
</dbReference>
<dbReference type="GO" id="GO:0005741">
    <property type="term" value="C:mitochondrial outer membrane"/>
    <property type="evidence" value="ECO:0007669"/>
    <property type="project" value="UniProtKB-SubCell"/>
</dbReference>
<keyword evidence="5" id="KW-0812">Transmembrane</keyword>
<dbReference type="RefSeq" id="XP_040740166.1">
    <property type="nucleotide sequence ID" value="XM_040884991.1"/>
</dbReference>
<evidence type="ECO:0000313" key="12">
    <source>
        <dbReference type="Proteomes" id="UP000193922"/>
    </source>
</evidence>
<keyword evidence="12" id="KW-1185">Reference proteome</keyword>
<evidence type="ECO:0000256" key="3">
    <source>
        <dbReference type="ARBA" id="ARBA00022448"/>
    </source>
</evidence>
<keyword evidence="4" id="KW-1134">Transmembrane beta strand</keyword>
<dbReference type="EMBL" id="MCFD01000017">
    <property type="protein sequence ID" value="ORX66139.1"/>
    <property type="molecule type" value="Genomic_DNA"/>
</dbReference>
<comment type="caution">
    <text evidence="11">The sequence shown here is derived from an EMBL/GenBank/DDBJ whole genome shotgun (WGS) entry which is preliminary data.</text>
</comment>
<evidence type="ECO:0000256" key="9">
    <source>
        <dbReference type="ARBA" id="ARBA00023128"/>
    </source>
</evidence>
<dbReference type="STRING" id="61395.A0A1Y1VXY2"/>
<sequence>MTPPSYSDITKPVNDLFGKDYPFGALKLEVKTTTANGVSFTVNGAQDLKSGAIISELKTKYADKANGLTYTESWNTANLLTAQVEASNKFAKGLKLEVSGSSALNSAKRSLVSKINYQQDNLFARVNVNALAPAVNADVTVSREGALLGAELAYDLNSGAVTKTNSTLGYAGPDYLITLQGNNSFNLVQFAFYQRVTKSVEAGARAVYDFKNPEGGVSAELGTKYILDPTASVKAKVDNAGRLGLSFTQALRPGVKLSLAGLFDTARLQENAHKLGASMTFEA</sequence>
<accession>A0A1Y1VXY2</accession>
<name>A0A1Y1VXY2_9FUNG</name>